<dbReference type="EMBL" id="AFYH01043348">
    <property type="status" value="NOT_ANNOTATED_CDS"/>
    <property type="molecule type" value="Genomic_DNA"/>
</dbReference>
<proteinExistence type="inferred from homology"/>
<dbReference type="InterPro" id="IPR019160">
    <property type="entry name" value="Sec3_CC"/>
</dbReference>
<dbReference type="EMBL" id="AFYH01043350">
    <property type="status" value="NOT_ANNOTATED_CDS"/>
    <property type="molecule type" value="Genomic_DNA"/>
</dbReference>
<dbReference type="GO" id="GO:0000145">
    <property type="term" value="C:exocyst"/>
    <property type="evidence" value="ECO:0007669"/>
    <property type="project" value="InterPro"/>
</dbReference>
<dbReference type="HOGENOM" id="CLU_015381_1_0_1"/>
<keyword evidence="2" id="KW-0813">Transport</keyword>
<reference evidence="7" key="1">
    <citation type="submission" date="2011-08" db="EMBL/GenBank/DDBJ databases">
        <title>The draft genome of Latimeria chalumnae.</title>
        <authorList>
            <person name="Di Palma F."/>
            <person name="Alfoldi J."/>
            <person name="Johnson J."/>
            <person name="Berlin A."/>
            <person name="Gnerre S."/>
            <person name="Jaffe D."/>
            <person name="MacCallum I."/>
            <person name="Young S."/>
            <person name="Walker B.J."/>
            <person name="Lander E."/>
            <person name="Lindblad-Toh K."/>
        </authorList>
    </citation>
    <scope>NUCLEOTIDE SEQUENCE [LARGE SCALE GENOMIC DNA]</scope>
    <source>
        <strain evidence="7">Wild caught</strain>
    </source>
</reference>
<dbReference type="Proteomes" id="UP000008672">
    <property type="component" value="Unassembled WGS sequence"/>
</dbReference>
<dbReference type="CDD" id="cd14683">
    <property type="entry name" value="PH-EXOC1"/>
    <property type="match status" value="1"/>
</dbReference>
<organism evidence="6 7">
    <name type="scientific">Latimeria chalumnae</name>
    <name type="common">Coelacanth</name>
    <dbReference type="NCBI Taxonomy" id="7897"/>
    <lineage>
        <taxon>Eukaryota</taxon>
        <taxon>Metazoa</taxon>
        <taxon>Chordata</taxon>
        <taxon>Craniata</taxon>
        <taxon>Vertebrata</taxon>
        <taxon>Euteleostomi</taxon>
        <taxon>Coelacanthiformes</taxon>
        <taxon>Coelacanthidae</taxon>
        <taxon>Latimeria</taxon>
    </lineage>
</organism>
<dbReference type="EMBL" id="AFYH01043349">
    <property type="status" value="NOT_ANNOTATED_CDS"/>
    <property type="molecule type" value="Genomic_DNA"/>
</dbReference>
<dbReference type="GeneTree" id="ENSGT00940000166719"/>
<dbReference type="InParanoid" id="H3BD58"/>
<keyword evidence="7" id="KW-1185">Reference proteome</keyword>
<keyword evidence="4" id="KW-0175">Coiled coil</keyword>
<dbReference type="Pfam" id="PF20654">
    <property type="entry name" value="Sec3_C-term"/>
    <property type="match status" value="1"/>
</dbReference>
<reference evidence="6" key="3">
    <citation type="submission" date="2025-09" db="UniProtKB">
        <authorList>
            <consortium name="Ensembl"/>
        </authorList>
    </citation>
    <scope>IDENTIFICATION</scope>
</reference>
<evidence type="ECO:0000313" key="7">
    <source>
        <dbReference type="Proteomes" id="UP000008672"/>
    </source>
</evidence>
<dbReference type="eggNOG" id="KOG2148">
    <property type="taxonomic scope" value="Eukaryota"/>
</dbReference>
<dbReference type="GO" id="GO:0006893">
    <property type="term" value="P:Golgi to plasma membrane transport"/>
    <property type="evidence" value="ECO:0007669"/>
    <property type="project" value="TreeGrafter"/>
</dbReference>
<evidence type="ECO:0000256" key="1">
    <source>
        <dbReference type="ARBA" id="ARBA00006518"/>
    </source>
</evidence>
<dbReference type="AlphaFoldDB" id="H3BD58"/>
<dbReference type="GO" id="GO:0006887">
    <property type="term" value="P:exocytosis"/>
    <property type="evidence" value="ECO:0007669"/>
    <property type="project" value="UniProtKB-KW"/>
</dbReference>
<comment type="similarity">
    <text evidence="1">Belongs to the SEC3 family.</text>
</comment>
<name>H3BD58_LATCH</name>
<keyword evidence="3" id="KW-0268">Exocytosis</keyword>
<evidence type="ECO:0000256" key="3">
    <source>
        <dbReference type="ARBA" id="ARBA00022483"/>
    </source>
</evidence>
<dbReference type="Ensembl" id="ENSLACT00000019967.1">
    <property type="protein sequence ID" value="ENSLACP00000019829.1"/>
    <property type="gene ID" value="ENSLACG00000017436.1"/>
</dbReference>
<dbReference type="Pfam" id="PF09763">
    <property type="entry name" value="Sec3_CC"/>
    <property type="match status" value="1"/>
</dbReference>
<dbReference type="GO" id="GO:0005886">
    <property type="term" value="C:plasma membrane"/>
    <property type="evidence" value="ECO:0007669"/>
    <property type="project" value="TreeGrafter"/>
</dbReference>
<feature type="domain" description="Exocyst complex component Sec3 PIP2-binding N-terminal" evidence="5">
    <location>
        <begin position="31"/>
        <end position="122"/>
    </location>
</feature>
<evidence type="ECO:0000256" key="4">
    <source>
        <dbReference type="ARBA" id="ARBA00023054"/>
    </source>
</evidence>
<evidence type="ECO:0000259" key="5">
    <source>
        <dbReference type="SMART" id="SM01313"/>
    </source>
</evidence>
<dbReference type="SMART" id="SM01313">
    <property type="entry name" value="Sec3-PIP2_bind"/>
    <property type="match status" value="1"/>
</dbReference>
<dbReference type="EMBL" id="AFYH01043351">
    <property type="status" value="NOT_ANNOTATED_CDS"/>
    <property type="molecule type" value="Genomic_DNA"/>
</dbReference>
<dbReference type="GO" id="GO:0005546">
    <property type="term" value="F:phosphatidylinositol-4,5-bisphosphate binding"/>
    <property type="evidence" value="ECO:0007669"/>
    <property type="project" value="TreeGrafter"/>
</dbReference>
<dbReference type="PANTHER" id="PTHR16092:SF20">
    <property type="entry name" value="EXOCYST COMPLEX COMPONENT SEC3 PIP2-BINDING N-TERMINAL DOMAIN-CONTAINING PROTEIN"/>
    <property type="match status" value="1"/>
</dbReference>
<dbReference type="InterPro" id="IPR048628">
    <property type="entry name" value="Sec3_C"/>
</dbReference>
<dbReference type="InterPro" id="IPR028258">
    <property type="entry name" value="Sec3-PIP2_bind"/>
</dbReference>
<dbReference type="EMBL" id="AFYH01043347">
    <property type="status" value="NOT_ANNOTATED_CDS"/>
    <property type="molecule type" value="Genomic_DNA"/>
</dbReference>
<dbReference type="STRING" id="7897.ENSLACP00000019829"/>
<evidence type="ECO:0000256" key="2">
    <source>
        <dbReference type="ARBA" id="ARBA00022448"/>
    </source>
</evidence>
<gene>
    <name evidence="6" type="primary">LOC102354141</name>
</gene>
<sequence>MSSIWSTLQRQLYTPQEERLLGMVTVWKAGKKRKSSTLCAVVTTERPVQVSLEKVKKADRGEQYKQSIRWSMRDLKLVDGKDAVKEDPDFNLHLDKMYKWTASNRLEKNAFIACLWKLNCRYLSKKVKFINIPSYILEEGSSSEESRRTGVEAEEDRDDPYQELTIRESADIDALMNECDCSIANADAFTRRLSQDLQVLDEANLRSIIASEKQVTSLMEFLEEALADVNIIEKSLLKHDKMLQTMKKQMDHLHQSDCLLHLIDTNQEKLKTEVLFLVENLDLSEEHCRVLNAGDLSNPSSLKACIEAAGALSSCTKTKLLPGHRKLQAVAEQLIKFESLRQNFEKCFVSHINNIFLQQGSNLEATLTQQSKELMFLKHSVYHQQLLPYVPLMSWLKSANQVIFRDLPKVYAENLGKVYERQIKDFFNHAKFKLLGGKEPKRFSMLYVLTPGSGGCMVGLPDSVDASLPSISLNRSTHRTLHSDLKGSDPKESDKGKYSEYKSPLMQNFNRNCRIEFCILMKFLPMASKHITAKCSIPLKSDSQLEQSVQKQCKKKTYMSHFVSTPSCYYRADHYLETQVLKSHRRLMYISLMDGMPAWSAVVGVHVFTPQPVRDTIAHLMGHCQLYNIVFRRFVLMSLCKEIDEAKAPKKNKVGILPFVSHFVEFVTLAEEAFKNAERRGDLDNAYSKLISAIFTSIERLGSQHMKILPDVLMMENFHHVYRFLAHMKVSKLEHRKNEAKQKYQWYLQSYVAKYLGKPMEKLNDFFDGVKSRVAQGVKQDEVSYQLAFSKQELRKVIEKYPGREVKKSLEMTYRKVVKDLSTEENLLPVVWHAMQEEFIRQYKEFEELIDRCYPGSGVTMEFTMDNLLDFFSSITLMN</sequence>
<protein>
    <recommendedName>
        <fullName evidence="5">Exocyst complex component Sec3 PIP2-binding N-terminal domain-containing protein</fullName>
    </recommendedName>
</protein>
<dbReference type="Gene3D" id="2.30.29.90">
    <property type="match status" value="1"/>
</dbReference>
<dbReference type="PANTHER" id="PTHR16092">
    <property type="entry name" value="SEC3/SYNTAXIN-RELATED"/>
    <property type="match status" value="1"/>
</dbReference>
<evidence type="ECO:0000313" key="6">
    <source>
        <dbReference type="Ensembl" id="ENSLACP00000019829.1"/>
    </source>
</evidence>
<dbReference type="OMA" id="NTWMETF"/>
<reference evidence="6" key="2">
    <citation type="submission" date="2025-08" db="UniProtKB">
        <authorList>
            <consortium name="Ensembl"/>
        </authorList>
    </citation>
    <scope>IDENTIFICATION</scope>
</reference>
<dbReference type="Pfam" id="PF15277">
    <property type="entry name" value="Sec3-PIP2_bind"/>
    <property type="match status" value="1"/>
</dbReference>
<accession>H3BD58</accession>